<feature type="transmembrane region" description="Helical" evidence="10">
    <location>
        <begin position="180"/>
        <end position="202"/>
    </location>
</feature>
<organism evidence="11 12">
    <name type="scientific">Saponaria officinalis</name>
    <name type="common">Common soapwort</name>
    <name type="synonym">Lychnis saponaria</name>
    <dbReference type="NCBI Taxonomy" id="3572"/>
    <lineage>
        <taxon>Eukaryota</taxon>
        <taxon>Viridiplantae</taxon>
        <taxon>Streptophyta</taxon>
        <taxon>Embryophyta</taxon>
        <taxon>Tracheophyta</taxon>
        <taxon>Spermatophyta</taxon>
        <taxon>Magnoliopsida</taxon>
        <taxon>eudicotyledons</taxon>
        <taxon>Gunneridae</taxon>
        <taxon>Pentapetalae</taxon>
        <taxon>Caryophyllales</taxon>
        <taxon>Caryophyllaceae</taxon>
        <taxon>Caryophylleae</taxon>
        <taxon>Saponaria</taxon>
    </lineage>
</organism>
<evidence type="ECO:0000256" key="1">
    <source>
        <dbReference type="ARBA" id="ARBA00004651"/>
    </source>
</evidence>
<proteinExistence type="inferred from homology"/>
<evidence type="ECO:0000256" key="9">
    <source>
        <dbReference type="ARBA" id="ARBA00023136"/>
    </source>
</evidence>
<feature type="transmembrane region" description="Helical" evidence="10">
    <location>
        <begin position="72"/>
        <end position="97"/>
    </location>
</feature>
<evidence type="ECO:0000256" key="3">
    <source>
        <dbReference type="ARBA" id="ARBA00022448"/>
    </source>
</evidence>
<gene>
    <name evidence="11" type="ORF">RND81_05G198400</name>
</gene>
<dbReference type="InterPro" id="IPR004316">
    <property type="entry name" value="SWEET_rpt"/>
</dbReference>
<evidence type="ECO:0000256" key="4">
    <source>
        <dbReference type="ARBA" id="ARBA00022475"/>
    </source>
</evidence>
<dbReference type="EMBL" id="JBDFQZ010000005">
    <property type="protein sequence ID" value="KAK9726212.1"/>
    <property type="molecule type" value="Genomic_DNA"/>
</dbReference>
<keyword evidence="8 10" id="KW-1133">Transmembrane helix</keyword>
<comment type="subcellular location">
    <subcellularLocation>
        <location evidence="1 10">Cell membrane</location>
        <topology evidence="1 10">Multi-pass membrane protein</topology>
    </subcellularLocation>
</comment>
<keyword evidence="6 10" id="KW-0812">Transmembrane</keyword>
<dbReference type="InterPro" id="IPR047664">
    <property type="entry name" value="SWEET"/>
</dbReference>
<keyword evidence="4" id="KW-1003">Cell membrane</keyword>
<keyword evidence="7" id="KW-0677">Repeat</keyword>
<feature type="transmembrane region" description="Helical" evidence="10">
    <location>
        <begin position="109"/>
        <end position="130"/>
    </location>
</feature>
<dbReference type="PANTHER" id="PTHR10791:SF157">
    <property type="entry name" value="BIDIRECTIONAL SUGAR TRANSPORTER SWEET"/>
    <property type="match status" value="1"/>
</dbReference>
<protein>
    <recommendedName>
        <fullName evidence="10">Bidirectional sugar transporter SWEET</fullName>
    </recommendedName>
</protein>
<dbReference type="FunFam" id="1.20.1280.290:FF:000001">
    <property type="entry name" value="Bidirectional sugar transporter SWEET"/>
    <property type="match status" value="1"/>
</dbReference>
<evidence type="ECO:0000256" key="7">
    <source>
        <dbReference type="ARBA" id="ARBA00022737"/>
    </source>
</evidence>
<keyword evidence="3 10" id="KW-0813">Transport</keyword>
<accession>A0AAW1KUY5</accession>
<dbReference type="GO" id="GO:0005886">
    <property type="term" value="C:plasma membrane"/>
    <property type="evidence" value="ECO:0007669"/>
    <property type="project" value="UniProtKB-SubCell"/>
</dbReference>
<dbReference type="AlphaFoldDB" id="A0AAW1KUY5"/>
<sequence>MALTNIPHHELVYIFGILGNLISLGVFLSPMPTFWRIFKRKSTEGFQALPYSVALFSAMLLLYYAMLKEENATPIITINSVGFIIEAFYLVVFLIYAPKKARGGQVYTAKLVGLFNVTFLGLIIVATMVFARGHDTHTFFSKGGVRESAVGWICAVFSVCVFAAPLSVMKMVIRTKSVEFMPFWLSFSLTLCAVMWFFYGFLIKDFYIALPNVLGFILGITQMILYIIYKDSCKKPPNNSVVNSDIKQLQTELAIEIKNGKIETITTSENEVVENMTVGESPRGA</sequence>
<dbReference type="PANTHER" id="PTHR10791">
    <property type="entry name" value="RAG1-ACTIVATING PROTEIN 1"/>
    <property type="match status" value="1"/>
</dbReference>
<evidence type="ECO:0000313" key="12">
    <source>
        <dbReference type="Proteomes" id="UP001443914"/>
    </source>
</evidence>
<name>A0AAW1KUY5_SAPOF</name>
<dbReference type="Gene3D" id="1.20.1280.290">
    <property type="match status" value="2"/>
</dbReference>
<dbReference type="GO" id="GO:0051119">
    <property type="term" value="F:sugar transmembrane transporter activity"/>
    <property type="evidence" value="ECO:0007669"/>
    <property type="project" value="InterPro"/>
</dbReference>
<dbReference type="FunFam" id="1.20.1280.290:FF:000003">
    <property type="entry name" value="Bidirectional sugar transporter SWEET"/>
    <property type="match status" value="1"/>
</dbReference>
<feature type="transmembrane region" description="Helical" evidence="10">
    <location>
        <begin position="150"/>
        <end position="168"/>
    </location>
</feature>
<evidence type="ECO:0000256" key="5">
    <source>
        <dbReference type="ARBA" id="ARBA00022597"/>
    </source>
</evidence>
<evidence type="ECO:0000256" key="6">
    <source>
        <dbReference type="ARBA" id="ARBA00022692"/>
    </source>
</evidence>
<comment type="function">
    <text evidence="10">Mediates both low-affinity uptake and efflux of sugar across the membrane.</text>
</comment>
<reference evidence="11" key="1">
    <citation type="submission" date="2024-03" db="EMBL/GenBank/DDBJ databases">
        <title>WGS assembly of Saponaria officinalis var. Norfolk2.</title>
        <authorList>
            <person name="Jenkins J."/>
            <person name="Shu S."/>
            <person name="Grimwood J."/>
            <person name="Barry K."/>
            <person name="Goodstein D."/>
            <person name="Schmutz J."/>
            <person name="Leebens-Mack J."/>
            <person name="Osbourn A."/>
        </authorList>
    </citation>
    <scope>NUCLEOTIDE SEQUENCE [LARGE SCALE GENOMIC DNA]</scope>
    <source>
        <strain evidence="11">JIC</strain>
    </source>
</reference>
<dbReference type="Proteomes" id="UP001443914">
    <property type="component" value="Unassembled WGS sequence"/>
</dbReference>
<keyword evidence="5 10" id="KW-0762">Sugar transport</keyword>
<evidence type="ECO:0000256" key="10">
    <source>
        <dbReference type="RuleBase" id="RU910715"/>
    </source>
</evidence>
<evidence type="ECO:0000313" key="11">
    <source>
        <dbReference type="EMBL" id="KAK9726212.1"/>
    </source>
</evidence>
<keyword evidence="9 10" id="KW-0472">Membrane</keyword>
<evidence type="ECO:0000256" key="2">
    <source>
        <dbReference type="ARBA" id="ARBA00007809"/>
    </source>
</evidence>
<evidence type="ECO:0000256" key="8">
    <source>
        <dbReference type="ARBA" id="ARBA00022989"/>
    </source>
</evidence>
<feature type="transmembrane region" description="Helical" evidence="10">
    <location>
        <begin position="208"/>
        <end position="229"/>
    </location>
</feature>
<keyword evidence="12" id="KW-1185">Reference proteome</keyword>
<feature type="transmembrane region" description="Helical" evidence="10">
    <location>
        <begin position="12"/>
        <end position="28"/>
    </location>
</feature>
<feature type="transmembrane region" description="Helical" evidence="10">
    <location>
        <begin position="48"/>
        <end position="66"/>
    </location>
</feature>
<comment type="caution">
    <text evidence="11">The sequence shown here is derived from an EMBL/GenBank/DDBJ whole genome shotgun (WGS) entry which is preliminary data.</text>
</comment>
<comment type="similarity">
    <text evidence="2 10">Belongs to the SWEET sugar transporter family.</text>
</comment>
<dbReference type="Pfam" id="PF03083">
    <property type="entry name" value="MtN3_slv"/>
    <property type="match status" value="2"/>
</dbReference>